<sequence length="103" mass="11743">MRKFEQEEAAMVRPIRLSALKVLEAGLQAHRCELILVKIEFLLWGWNWTSEAIVQEWDKDGSPKPPGYGGNPETWLGLWNEHCEEIAFTRRTSSGWLSGNTSG</sequence>
<keyword evidence="2" id="KW-1185">Reference proteome</keyword>
<name>A0A176VQR4_MARPO</name>
<protein>
    <submittedName>
        <fullName evidence="1">Uncharacterized protein</fullName>
    </submittedName>
</protein>
<dbReference type="AlphaFoldDB" id="A0A176VQR4"/>
<evidence type="ECO:0000313" key="1">
    <source>
        <dbReference type="EMBL" id="OAE22733.1"/>
    </source>
</evidence>
<accession>A0A176VQR4</accession>
<comment type="caution">
    <text evidence="1">The sequence shown here is derived from an EMBL/GenBank/DDBJ whole genome shotgun (WGS) entry which is preliminary data.</text>
</comment>
<organism evidence="1 2">
    <name type="scientific">Marchantia polymorpha subsp. ruderalis</name>
    <dbReference type="NCBI Taxonomy" id="1480154"/>
    <lineage>
        <taxon>Eukaryota</taxon>
        <taxon>Viridiplantae</taxon>
        <taxon>Streptophyta</taxon>
        <taxon>Embryophyta</taxon>
        <taxon>Marchantiophyta</taxon>
        <taxon>Marchantiopsida</taxon>
        <taxon>Marchantiidae</taxon>
        <taxon>Marchantiales</taxon>
        <taxon>Marchantiaceae</taxon>
        <taxon>Marchantia</taxon>
    </lineage>
</organism>
<evidence type="ECO:0000313" key="2">
    <source>
        <dbReference type="Proteomes" id="UP000077202"/>
    </source>
</evidence>
<dbReference type="EMBL" id="LVLJ01003074">
    <property type="protein sequence ID" value="OAE22733.1"/>
    <property type="molecule type" value="Genomic_DNA"/>
</dbReference>
<reference evidence="1" key="1">
    <citation type="submission" date="2016-03" db="EMBL/GenBank/DDBJ databases">
        <title>Mechanisms controlling the formation of the plant cell surface in tip-growing cells are functionally conserved among land plants.</title>
        <authorList>
            <person name="Honkanen S."/>
            <person name="Jones V.A."/>
            <person name="Morieri G."/>
            <person name="Champion C."/>
            <person name="Hetherington A.J."/>
            <person name="Kelly S."/>
            <person name="Saint-Marcoux D."/>
            <person name="Proust H."/>
            <person name="Prescott H."/>
            <person name="Dolan L."/>
        </authorList>
    </citation>
    <scope>NUCLEOTIDE SEQUENCE [LARGE SCALE GENOMIC DNA]</scope>
    <source>
        <tissue evidence="1">Whole gametophyte</tissue>
    </source>
</reference>
<proteinExistence type="predicted"/>
<dbReference type="Proteomes" id="UP000077202">
    <property type="component" value="Unassembled WGS sequence"/>
</dbReference>
<gene>
    <name evidence="1" type="ORF">AXG93_2035s1140</name>
</gene>